<evidence type="ECO:0000313" key="1">
    <source>
        <dbReference type="EMBL" id="KKL23972.1"/>
    </source>
</evidence>
<gene>
    <name evidence="1" type="ORF">LCGC14_2420030</name>
</gene>
<accession>A0A0F9CC50</accession>
<sequence>AQKALITDPRLMQIAVDHKFEIIEWNTDERKWDPILGIPQSARHVKNGMYSIPYKTVADQEYAEPILKQLIRWPKRPNDWVMADWFAEISLVAMVEDFRYINTELMGEEDPFRTEWHDEQTYEVDMNDADVWATGEDFEYV</sequence>
<dbReference type="AlphaFoldDB" id="A0A0F9CC50"/>
<dbReference type="EMBL" id="LAZR01036767">
    <property type="protein sequence ID" value="KKL23972.1"/>
    <property type="molecule type" value="Genomic_DNA"/>
</dbReference>
<reference evidence="1" key="1">
    <citation type="journal article" date="2015" name="Nature">
        <title>Complex archaea that bridge the gap between prokaryotes and eukaryotes.</title>
        <authorList>
            <person name="Spang A."/>
            <person name="Saw J.H."/>
            <person name="Jorgensen S.L."/>
            <person name="Zaremba-Niedzwiedzka K."/>
            <person name="Martijn J."/>
            <person name="Lind A.E."/>
            <person name="van Eijk R."/>
            <person name="Schleper C."/>
            <person name="Guy L."/>
            <person name="Ettema T.J."/>
        </authorList>
    </citation>
    <scope>NUCLEOTIDE SEQUENCE</scope>
</reference>
<comment type="caution">
    <text evidence="1">The sequence shown here is derived from an EMBL/GenBank/DDBJ whole genome shotgun (WGS) entry which is preliminary data.</text>
</comment>
<protein>
    <submittedName>
        <fullName evidence="1">Uncharacterized protein</fullName>
    </submittedName>
</protein>
<organism evidence="1">
    <name type="scientific">marine sediment metagenome</name>
    <dbReference type="NCBI Taxonomy" id="412755"/>
    <lineage>
        <taxon>unclassified sequences</taxon>
        <taxon>metagenomes</taxon>
        <taxon>ecological metagenomes</taxon>
    </lineage>
</organism>
<name>A0A0F9CC50_9ZZZZ</name>
<proteinExistence type="predicted"/>
<feature type="non-terminal residue" evidence="1">
    <location>
        <position position="1"/>
    </location>
</feature>